<gene>
    <name evidence="2" type="ORF">EHS25_006075</name>
</gene>
<sequence length="200" mass="21756">MSASTDPNTQSSSNSADSPSLTWTDANQDMLDNLTGQSDTISQFVTLSQNLEAVTRLFNEVMSPENRTAFLREARTSIMKLGVDWKTRGNALSTKLYDLDSSLATAKIEAAKLTGTNNPTQPTETDLRSAAERCRDAVVVLRDKCSESKAANTAVSLAQLNSELDEWYGSTTNLDNTIKHFARSWYAEYNPGAGSTSGPE</sequence>
<comment type="caution">
    <text evidence="2">The sequence shown here is derived from an EMBL/GenBank/DDBJ whole genome shotgun (WGS) entry which is preliminary data.</text>
</comment>
<accession>A0A427XTB0</accession>
<evidence type="ECO:0000313" key="3">
    <source>
        <dbReference type="Proteomes" id="UP000279259"/>
    </source>
</evidence>
<dbReference type="AlphaFoldDB" id="A0A427XTB0"/>
<dbReference type="EMBL" id="RSCD01000028">
    <property type="protein sequence ID" value="RSH82142.1"/>
    <property type="molecule type" value="Genomic_DNA"/>
</dbReference>
<evidence type="ECO:0000313" key="2">
    <source>
        <dbReference type="EMBL" id="RSH82142.1"/>
    </source>
</evidence>
<dbReference type="OrthoDB" id="10401600at2759"/>
<evidence type="ECO:0000256" key="1">
    <source>
        <dbReference type="SAM" id="MobiDB-lite"/>
    </source>
</evidence>
<name>A0A427XTB0_9TREE</name>
<protein>
    <submittedName>
        <fullName evidence="2">Uncharacterized protein</fullName>
    </submittedName>
</protein>
<feature type="region of interest" description="Disordered" evidence="1">
    <location>
        <begin position="1"/>
        <end position="21"/>
    </location>
</feature>
<keyword evidence="3" id="KW-1185">Reference proteome</keyword>
<reference evidence="2 3" key="1">
    <citation type="submission" date="2018-11" db="EMBL/GenBank/DDBJ databases">
        <title>Genome sequence of Saitozyma podzolica DSM 27192.</title>
        <authorList>
            <person name="Aliyu H."/>
            <person name="Gorte O."/>
            <person name="Ochsenreither K."/>
        </authorList>
    </citation>
    <scope>NUCLEOTIDE SEQUENCE [LARGE SCALE GENOMIC DNA]</scope>
    <source>
        <strain evidence="2 3">DSM 27192</strain>
    </source>
</reference>
<dbReference type="Proteomes" id="UP000279259">
    <property type="component" value="Unassembled WGS sequence"/>
</dbReference>
<organism evidence="2 3">
    <name type="scientific">Saitozyma podzolica</name>
    <dbReference type="NCBI Taxonomy" id="1890683"/>
    <lineage>
        <taxon>Eukaryota</taxon>
        <taxon>Fungi</taxon>
        <taxon>Dikarya</taxon>
        <taxon>Basidiomycota</taxon>
        <taxon>Agaricomycotina</taxon>
        <taxon>Tremellomycetes</taxon>
        <taxon>Tremellales</taxon>
        <taxon>Trimorphomycetaceae</taxon>
        <taxon>Saitozyma</taxon>
    </lineage>
</organism>
<proteinExistence type="predicted"/>